<evidence type="ECO:0000313" key="5">
    <source>
        <dbReference type="Proteomes" id="UP001152747"/>
    </source>
</evidence>
<dbReference type="InterPro" id="IPR036020">
    <property type="entry name" value="WW_dom_sf"/>
</dbReference>
<evidence type="ECO:0000259" key="2">
    <source>
        <dbReference type="PROSITE" id="PS50020"/>
    </source>
</evidence>
<reference evidence="4" key="1">
    <citation type="submission" date="2022-11" db="EMBL/GenBank/DDBJ databases">
        <authorList>
            <person name="Kikuchi T."/>
        </authorList>
    </citation>
    <scope>NUCLEOTIDE SEQUENCE</scope>
    <source>
        <strain evidence="4">PS1010</strain>
    </source>
</reference>
<feature type="domain" description="FF" evidence="3">
    <location>
        <begin position="221"/>
        <end position="279"/>
    </location>
</feature>
<protein>
    <recommendedName>
        <fullName evidence="6">WW domain-containing protein</fullName>
    </recommendedName>
</protein>
<dbReference type="CDD" id="cd00201">
    <property type="entry name" value="WW"/>
    <property type="match status" value="2"/>
</dbReference>
<dbReference type="InterPro" id="IPR036517">
    <property type="entry name" value="FF_domain_sf"/>
</dbReference>
<dbReference type="PANTHER" id="PTHR11864">
    <property type="entry name" value="PRE-MRNA-PROCESSING PROTEIN PRP40"/>
    <property type="match status" value="1"/>
</dbReference>
<dbReference type="SUPFAM" id="SSF51045">
    <property type="entry name" value="WW domain"/>
    <property type="match status" value="2"/>
</dbReference>
<feature type="compositionally biased region" description="Low complexity" evidence="1">
    <location>
        <begin position="149"/>
        <end position="163"/>
    </location>
</feature>
<name>A0A9P1N2L8_9PELO</name>
<dbReference type="Pfam" id="PF00397">
    <property type="entry name" value="WW"/>
    <property type="match status" value="2"/>
</dbReference>
<sequence>MLPNGFNYLSTVLAAQQQLLFAQRGVVPINAVPGLPIGIPLPASTPTRPSPMLVPPGMGAEDSATTDSPDSEWTEHKHTDGRIYYHNRVTKQSSWVKPDALKSADEKSQPVWREYQTEDGKSYYYNLATKKTTWTKPEGEEIAKFDQKSSSSAAASSSTPAEKSTAETSEKPAESKMKQEESEMEKAMKATLASMINVPLPAEKSGKNEEILATNDEGELKKRQAERFRDLLRDKYNDGKISTTCNWDQAVKFIQNDPRFRILTKVSEKKQLFNAWKVQRQKEERVRFFAVYHFFFL</sequence>
<feature type="domain" description="WW" evidence="2">
    <location>
        <begin position="106"/>
        <end position="139"/>
    </location>
</feature>
<feature type="domain" description="WW" evidence="2">
    <location>
        <begin position="67"/>
        <end position="100"/>
    </location>
</feature>
<dbReference type="SUPFAM" id="SSF81698">
    <property type="entry name" value="FF domain"/>
    <property type="match status" value="1"/>
</dbReference>
<dbReference type="Proteomes" id="UP001152747">
    <property type="component" value="Unassembled WGS sequence"/>
</dbReference>
<proteinExistence type="predicted"/>
<dbReference type="GO" id="GO:0003723">
    <property type="term" value="F:RNA binding"/>
    <property type="evidence" value="ECO:0007669"/>
    <property type="project" value="TreeGrafter"/>
</dbReference>
<gene>
    <name evidence="4" type="ORF">CAMP_LOCUS8207</name>
</gene>
<feature type="region of interest" description="Disordered" evidence="1">
    <location>
        <begin position="56"/>
        <end position="78"/>
    </location>
</feature>
<dbReference type="GO" id="GO:0045292">
    <property type="term" value="P:mRNA cis splicing, via spliceosome"/>
    <property type="evidence" value="ECO:0007669"/>
    <property type="project" value="InterPro"/>
</dbReference>
<dbReference type="OrthoDB" id="187617at2759"/>
<dbReference type="Gene3D" id="1.10.10.440">
    <property type="entry name" value="FF domain"/>
    <property type="match status" value="1"/>
</dbReference>
<evidence type="ECO:0008006" key="6">
    <source>
        <dbReference type="Google" id="ProtNLM"/>
    </source>
</evidence>
<feature type="compositionally biased region" description="Basic and acidic residues" evidence="1">
    <location>
        <begin position="164"/>
        <end position="183"/>
    </location>
</feature>
<dbReference type="AlphaFoldDB" id="A0A9P1N2L8"/>
<dbReference type="GO" id="GO:0071004">
    <property type="term" value="C:U2-type prespliceosome"/>
    <property type="evidence" value="ECO:0007669"/>
    <property type="project" value="TreeGrafter"/>
</dbReference>
<dbReference type="PROSITE" id="PS50020">
    <property type="entry name" value="WW_DOMAIN_2"/>
    <property type="match status" value="2"/>
</dbReference>
<evidence type="ECO:0000256" key="1">
    <source>
        <dbReference type="SAM" id="MobiDB-lite"/>
    </source>
</evidence>
<dbReference type="PROSITE" id="PS51676">
    <property type="entry name" value="FF"/>
    <property type="match status" value="1"/>
</dbReference>
<dbReference type="PANTHER" id="PTHR11864:SF0">
    <property type="entry name" value="PRP40 PRE-MRNA PROCESSING FACTOR 40 HOMOLOG A (YEAST)"/>
    <property type="match status" value="1"/>
</dbReference>
<keyword evidence="5" id="KW-1185">Reference proteome</keyword>
<dbReference type="SMART" id="SM00456">
    <property type="entry name" value="WW"/>
    <property type="match status" value="2"/>
</dbReference>
<feature type="region of interest" description="Disordered" evidence="1">
    <location>
        <begin position="143"/>
        <end position="183"/>
    </location>
</feature>
<dbReference type="InterPro" id="IPR039726">
    <property type="entry name" value="Prp40-like"/>
</dbReference>
<comment type="caution">
    <text evidence="4">The sequence shown here is derived from an EMBL/GenBank/DDBJ whole genome shotgun (WGS) entry which is preliminary data.</text>
</comment>
<dbReference type="PROSITE" id="PS01159">
    <property type="entry name" value="WW_DOMAIN_1"/>
    <property type="match status" value="2"/>
</dbReference>
<dbReference type="Pfam" id="PF01846">
    <property type="entry name" value="FF"/>
    <property type="match status" value="1"/>
</dbReference>
<dbReference type="EMBL" id="CANHGI010000003">
    <property type="protein sequence ID" value="CAI5445570.1"/>
    <property type="molecule type" value="Genomic_DNA"/>
</dbReference>
<dbReference type="Gene3D" id="2.20.70.10">
    <property type="match status" value="2"/>
</dbReference>
<dbReference type="InterPro" id="IPR002713">
    <property type="entry name" value="FF_domain"/>
</dbReference>
<dbReference type="SMART" id="SM00441">
    <property type="entry name" value="FF"/>
    <property type="match status" value="1"/>
</dbReference>
<dbReference type="InterPro" id="IPR001202">
    <property type="entry name" value="WW_dom"/>
</dbReference>
<evidence type="ECO:0000259" key="3">
    <source>
        <dbReference type="PROSITE" id="PS51676"/>
    </source>
</evidence>
<dbReference type="GO" id="GO:0005685">
    <property type="term" value="C:U1 snRNP"/>
    <property type="evidence" value="ECO:0007669"/>
    <property type="project" value="TreeGrafter"/>
</dbReference>
<evidence type="ECO:0000313" key="4">
    <source>
        <dbReference type="EMBL" id="CAI5445570.1"/>
    </source>
</evidence>
<dbReference type="FunFam" id="1.10.10.440:FF:000046">
    <property type="entry name" value="WW domain-containing protein ZK1098.1"/>
    <property type="match status" value="1"/>
</dbReference>
<organism evidence="4 5">
    <name type="scientific">Caenorhabditis angaria</name>
    <dbReference type="NCBI Taxonomy" id="860376"/>
    <lineage>
        <taxon>Eukaryota</taxon>
        <taxon>Metazoa</taxon>
        <taxon>Ecdysozoa</taxon>
        <taxon>Nematoda</taxon>
        <taxon>Chromadorea</taxon>
        <taxon>Rhabditida</taxon>
        <taxon>Rhabditina</taxon>
        <taxon>Rhabditomorpha</taxon>
        <taxon>Rhabditoidea</taxon>
        <taxon>Rhabditidae</taxon>
        <taxon>Peloderinae</taxon>
        <taxon>Caenorhabditis</taxon>
    </lineage>
</organism>
<accession>A0A9P1N2L8</accession>